<evidence type="ECO:0000313" key="4">
    <source>
        <dbReference type="Proteomes" id="UP001479933"/>
    </source>
</evidence>
<sequence>MTRTRRALSAVAACAVAALTACGGDPAPDAADSSPSPTPASTKVLGAAECTVVPPAGKIARSGYALRYGTGDMTVSVTPADGTAQCVRFAKTGRPDPNVPPDTLLFTFAGDRGEGGQLEFLAVDLAGGVLPWPKDARARNPDAPITSTVGVSIDGVYYTSSTCTLKLQRVTEWEASGRFDCPQAFAQSANPLDPNDDITYDETPVPAQPPKTAKLSGLFQVTK</sequence>
<dbReference type="Proteomes" id="UP001479933">
    <property type="component" value="Chromosome"/>
</dbReference>
<proteinExistence type="predicted"/>
<dbReference type="RefSeq" id="WP_157086063.1">
    <property type="nucleotide sequence ID" value="NZ_CP136137.1"/>
</dbReference>
<accession>A0ABZ2U2T0</accession>
<feature type="chain" id="PRO_5046213494" description="Lipoprotein" evidence="2">
    <location>
        <begin position="24"/>
        <end position="223"/>
    </location>
</feature>
<evidence type="ECO:0008006" key="5">
    <source>
        <dbReference type="Google" id="ProtNLM"/>
    </source>
</evidence>
<dbReference type="PROSITE" id="PS51257">
    <property type="entry name" value="PROKAR_LIPOPROTEIN"/>
    <property type="match status" value="1"/>
</dbReference>
<keyword evidence="4" id="KW-1185">Reference proteome</keyword>
<name>A0ABZ2U2T0_9ACTN</name>
<organism evidence="3 4">
    <name type="scientific">Gordonia hydrophobica</name>
    <dbReference type="NCBI Taxonomy" id="40516"/>
    <lineage>
        <taxon>Bacteria</taxon>
        <taxon>Bacillati</taxon>
        <taxon>Actinomycetota</taxon>
        <taxon>Actinomycetes</taxon>
        <taxon>Mycobacteriales</taxon>
        <taxon>Gordoniaceae</taxon>
        <taxon>Gordonia</taxon>
    </lineage>
</organism>
<evidence type="ECO:0000313" key="3">
    <source>
        <dbReference type="EMBL" id="WYY08028.1"/>
    </source>
</evidence>
<feature type="signal peptide" evidence="2">
    <location>
        <begin position="1"/>
        <end position="23"/>
    </location>
</feature>
<protein>
    <recommendedName>
        <fullName evidence="5">Lipoprotein</fullName>
    </recommendedName>
</protein>
<gene>
    <name evidence="3" type="ORF">RVF87_02780</name>
</gene>
<evidence type="ECO:0000256" key="2">
    <source>
        <dbReference type="SAM" id="SignalP"/>
    </source>
</evidence>
<evidence type="ECO:0000256" key="1">
    <source>
        <dbReference type="SAM" id="MobiDB-lite"/>
    </source>
</evidence>
<feature type="region of interest" description="Disordered" evidence="1">
    <location>
        <begin position="186"/>
        <end position="223"/>
    </location>
</feature>
<dbReference type="EMBL" id="CP136137">
    <property type="protein sequence ID" value="WYY08028.1"/>
    <property type="molecule type" value="Genomic_DNA"/>
</dbReference>
<reference evidence="3 4" key="1">
    <citation type="journal article" date="2023" name="Virus Evol.">
        <title>Computational host range prediction-The good, the bad, and the ugly.</title>
        <authorList>
            <person name="Howell A.A."/>
            <person name="Versoza C.J."/>
            <person name="Pfeifer S.P."/>
        </authorList>
    </citation>
    <scope>NUCLEOTIDE SEQUENCE [LARGE SCALE GENOMIC DNA]</scope>
    <source>
        <strain evidence="3 4">1610/1b</strain>
    </source>
</reference>
<keyword evidence="2" id="KW-0732">Signal</keyword>